<dbReference type="Proteomes" id="UP001497680">
    <property type="component" value="Unassembled WGS sequence"/>
</dbReference>
<keyword evidence="2" id="KW-1185">Reference proteome</keyword>
<proteinExistence type="predicted"/>
<name>A0ACC0CLE1_9PEZI</name>
<evidence type="ECO:0000313" key="2">
    <source>
        <dbReference type="Proteomes" id="UP001497680"/>
    </source>
</evidence>
<accession>A0ACC0CLE1</accession>
<dbReference type="EMBL" id="MU394403">
    <property type="protein sequence ID" value="KAI6081209.1"/>
    <property type="molecule type" value="Genomic_DNA"/>
</dbReference>
<reference evidence="1 2" key="1">
    <citation type="journal article" date="2022" name="New Phytol.">
        <title>Ecological generalism drives hyperdiversity of secondary metabolite gene clusters in xylarialean endophytes.</title>
        <authorList>
            <person name="Franco M.E.E."/>
            <person name="Wisecaver J.H."/>
            <person name="Arnold A.E."/>
            <person name="Ju Y.M."/>
            <person name="Slot J.C."/>
            <person name="Ahrendt S."/>
            <person name="Moore L.P."/>
            <person name="Eastman K.E."/>
            <person name="Scott K."/>
            <person name="Konkel Z."/>
            <person name="Mondo S.J."/>
            <person name="Kuo A."/>
            <person name="Hayes R.D."/>
            <person name="Haridas S."/>
            <person name="Andreopoulos B."/>
            <person name="Riley R."/>
            <person name="LaButti K."/>
            <person name="Pangilinan J."/>
            <person name="Lipzen A."/>
            <person name="Amirebrahimi M."/>
            <person name="Yan J."/>
            <person name="Adam C."/>
            <person name="Keymanesh K."/>
            <person name="Ng V."/>
            <person name="Louie K."/>
            <person name="Northen T."/>
            <person name="Drula E."/>
            <person name="Henrissat B."/>
            <person name="Hsieh H.M."/>
            <person name="Youens-Clark K."/>
            <person name="Lutzoni F."/>
            <person name="Miadlikowska J."/>
            <person name="Eastwood D.C."/>
            <person name="Hamelin R.C."/>
            <person name="Grigoriev I.V."/>
            <person name="U'Ren J.M."/>
        </authorList>
    </citation>
    <scope>NUCLEOTIDE SEQUENCE [LARGE SCALE GENOMIC DNA]</scope>
    <source>
        <strain evidence="1 2">ER1909</strain>
    </source>
</reference>
<gene>
    <name evidence="1" type="ORF">F4821DRAFT_33324</name>
</gene>
<organism evidence="1 2">
    <name type="scientific">Hypoxylon rubiginosum</name>
    <dbReference type="NCBI Taxonomy" id="110542"/>
    <lineage>
        <taxon>Eukaryota</taxon>
        <taxon>Fungi</taxon>
        <taxon>Dikarya</taxon>
        <taxon>Ascomycota</taxon>
        <taxon>Pezizomycotina</taxon>
        <taxon>Sordariomycetes</taxon>
        <taxon>Xylariomycetidae</taxon>
        <taxon>Xylariales</taxon>
        <taxon>Hypoxylaceae</taxon>
        <taxon>Hypoxylon</taxon>
    </lineage>
</organism>
<protein>
    <submittedName>
        <fullName evidence="1">FMN dependent dehydrogenase</fullName>
    </submittedName>
</protein>
<evidence type="ECO:0000313" key="1">
    <source>
        <dbReference type="EMBL" id="KAI6081209.1"/>
    </source>
</evidence>
<sequence>MDAHPGKRPDIVKHADPDPIGYETEVFQRGLRYQRPPFTFKPLEWEPLASERMSAETRGYVLGSAGTGETAAKNRAAFAKWSLVPRRLGLGSTLKGAAKKKDIFPNLEVEVFGRKLPCPIACAPVGVQKIMNPEGEMAAARAAARERVPFIMSTASSTSIEDVARASDEGAAENAATGNDGGDGAKAERWYQLYWPAREHDDITVSLLDRARKAGFSVLVVTLDTYILGWRPSDMDNGYNPFLRSDQVGVAIGLTDPVFRAHFKKKHGHDVDDEMGAAAAEWTRTIFPGTGHTLNDVAFLRSHWEGPIILKGIQSVDDATAIAESGLVDGIVVSNHGGRQVDGGMSSLGALPGIVQAIKNVCGNGQTKRKVEVLFDSGVRTGADVAKALALGASMCLIGRPYVYGLVLGGEEGVAHVLRSLLGDLELTLHLSGIDSVTQEHLNVGSLLLENELFKEAWT</sequence>
<comment type="caution">
    <text evidence="1">The sequence shown here is derived from an EMBL/GenBank/DDBJ whole genome shotgun (WGS) entry which is preliminary data.</text>
</comment>